<proteinExistence type="inferred from homology"/>
<dbReference type="GO" id="GO:0071949">
    <property type="term" value="F:FAD binding"/>
    <property type="evidence" value="ECO:0007669"/>
    <property type="project" value="InterPro"/>
</dbReference>
<dbReference type="Pfam" id="PF01799">
    <property type="entry name" value="Fer2_2"/>
    <property type="match status" value="1"/>
</dbReference>
<comment type="cofactor">
    <cofactor evidence="1">
        <name>Mo-molybdopterin</name>
        <dbReference type="ChEBI" id="CHEBI:71302"/>
    </cofactor>
</comment>
<dbReference type="SUPFAM" id="SSF47741">
    <property type="entry name" value="CO dehydrogenase ISP C-domain like"/>
    <property type="match status" value="1"/>
</dbReference>
<dbReference type="InterPro" id="IPR001041">
    <property type="entry name" value="2Fe-2S_ferredoxin-type"/>
</dbReference>
<dbReference type="InterPro" id="IPR002888">
    <property type="entry name" value="2Fe-2S-bd"/>
</dbReference>
<dbReference type="PROSITE" id="PS51085">
    <property type="entry name" value="2FE2S_FER_2"/>
    <property type="match status" value="1"/>
</dbReference>
<dbReference type="GO" id="GO:0016491">
    <property type="term" value="F:oxidoreductase activity"/>
    <property type="evidence" value="ECO:0007669"/>
    <property type="project" value="UniProtKB-KW"/>
</dbReference>
<comment type="similarity">
    <text evidence="3">Belongs to the xanthine dehydrogenase family.</text>
</comment>
<evidence type="ECO:0000256" key="5">
    <source>
        <dbReference type="ARBA" id="ARBA00022630"/>
    </source>
</evidence>
<dbReference type="GO" id="GO:0005506">
    <property type="term" value="F:iron ion binding"/>
    <property type="evidence" value="ECO:0007669"/>
    <property type="project" value="InterPro"/>
</dbReference>
<keyword evidence="6" id="KW-0001">2Fe-2S</keyword>
<dbReference type="InterPro" id="IPR006058">
    <property type="entry name" value="2Fe2S_fd_BS"/>
</dbReference>
<evidence type="ECO:0000313" key="17">
    <source>
        <dbReference type="Proteomes" id="UP000288805"/>
    </source>
</evidence>
<feature type="domain" description="FAD-binding PCMH-type" evidence="15">
    <location>
        <begin position="235"/>
        <end position="423"/>
    </location>
</feature>
<dbReference type="InterPro" id="IPR005107">
    <property type="entry name" value="CO_DH_flav_C"/>
</dbReference>
<dbReference type="Pfam" id="PF00111">
    <property type="entry name" value="Fer2"/>
    <property type="match status" value="1"/>
</dbReference>
<dbReference type="SUPFAM" id="SSF56176">
    <property type="entry name" value="FAD-binding/transporter-associated domain-like"/>
    <property type="match status" value="1"/>
</dbReference>
<dbReference type="SUPFAM" id="SSF55447">
    <property type="entry name" value="CO dehydrogenase flavoprotein C-terminal domain-like"/>
    <property type="match status" value="1"/>
</dbReference>
<protein>
    <submittedName>
        <fullName evidence="16">Benzaldehyde dehydrogenase (NAD(+))</fullName>
    </submittedName>
</protein>
<dbReference type="Pfam" id="PF00941">
    <property type="entry name" value="FAD_binding_5"/>
    <property type="match status" value="1"/>
</dbReference>
<evidence type="ECO:0000313" key="16">
    <source>
        <dbReference type="EMBL" id="RVW59090.1"/>
    </source>
</evidence>
<dbReference type="Pfam" id="PF03450">
    <property type="entry name" value="CO_deh_flav_C"/>
    <property type="match status" value="1"/>
</dbReference>
<keyword evidence="4" id="KW-0500">Molybdenum</keyword>
<comment type="cofactor">
    <cofactor evidence="13">
        <name>[2Fe-2S] cluster</name>
        <dbReference type="ChEBI" id="CHEBI:190135"/>
    </cofactor>
</comment>
<keyword evidence="7" id="KW-0479">Metal-binding</keyword>
<dbReference type="PANTHER" id="PTHR11908:SF132">
    <property type="entry name" value="ALDEHYDE OXIDASE 1-RELATED"/>
    <property type="match status" value="1"/>
</dbReference>
<dbReference type="PANTHER" id="PTHR11908">
    <property type="entry name" value="XANTHINE DEHYDROGENASE"/>
    <property type="match status" value="1"/>
</dbReference>
<organism evidence="16 17">
    <name type="scientific">Vitis vinifera</name>
    <name type="common">Grape</name>
    <dbReference type="NCBI Taxonomy" id="29760"/>
    <lineage>
        <taxon>Eukaryota</taxon>
        <taxon>Viridiplantae</taxon>
        <taxon>Streptophyta</taxon>
        <taxon>Embryophyta</taxon>
        <taxon>Tracheophyta</taxon>
        <taxon>Spermatophyta</taxon>
        <taxon>Magnoliopsida</taxon>
        <taxon>eudicotyledons</taxon>
        <taxon>Gunneridae</taxon>
        <taxon>Pentapetalae</taxon>
        <taxon>rosids</taxon>
        <taxon>Vitales</taxon>
        <taxon>Vitaceae</taxon>
        <taxon>Viteae</taxon>
        <taxon>Vitis</taxon>
    </lineage>
</organism>
<dbReference type="InterPro" id="IPR016208">
    <property type="entry name" value="Ald_Oxase/xanthine_DH-like"/>
</dbReference>
<feature type="domain" description="2Fe-2S ferredoxin-type" evidence="14">
    <location>
        <begin position="10"/>
        <end position="97"/>
    </location>
</feature>
<evidence type="ECO:0000256" key="6">
    <source>
        <dbReference type="ARBA" id="ARBA00022714"/>
    </source>
</evidence>
<dbReference type="InterPro" id="IPR036010">
    <property type="entry name" value="2Fe-2S_ferredoxin-like_sf"/>
</dbReference>
<dbReference type="PROSITE" id="PS00197">
    <property type="entry name" value="2FE2S_FER_1"/>
    <property type="match status" value="1"/>
</dbReference>
<evidence type="ECO:0000259" key="15">
    <source>
        <dbReference type="PROSITE" id="PS51387"/>
    </source>
</evidence>
<evidence type="ECO:0000256" key="8">
    <source>
        <dbReference type="ARBA" id="ARBA00022827"/>
    </source>
</evidence>
<dbReference type="SMART" id="SM01092">
    <property type="entry name" value="CO_deh_flav_C"/>
    <property type="match status" value="1"/>
</dbReference>
<dbReference type="InterPro" id="IPR016169">
    <property type="entry name" value="FAD-bd_PCMH_sub2"/>
</dbReference>
<dbReference type="EMBL" id="QGNW01000909">
    <property type="protein sequence ID" value="RVW59090.1"/>
    <property type="molecule type" value="Genomic_DNA"/>
</dbReference>
<dbReference type="SUPFAM" id="SSF54292">
    <property type="entry name" value="2Fe-2S ferredoxin-like"/>
    <property type="match status" value="1"/>
</dbReference>
<dbReference type="InterPro" id="IPR036318">
    <property type="entry name" value="FAD-bd_PCMH-like_sf"/>
</dbReference>
<keyword evidence="11" id="KW-0411">Iron-sulfur</keyword>
<dbReference type="GO" id="GO:0051537">
    <property type="term" value="F:2 iron, 2 sulfur cluster binding"/>
    <property type="evidence" value="ECO:0007669"/>
    <property type="project" value="UniProtKB-KW"/>
</dbReference>
<evidence type="ECO:0000256" key="9">
    <source>
        <dbReference type="ARBA" id="ARBA00023002"/>
    </source>
</evidence>
<evidence type="ECO:0000256" key="10">
    <source>
        <dbReference type="ARBA" id="ARBA00023004"/>
    </source>
</evidence>
<dbReference type="Gene3D" id="3.30.390.50">
    <property type="entry name" value="CO dehydrogenase flavoprotein, C-terminal domain"/>
    <property type="match status" value="1"/>
</dbReference>
<dbReference type="Gene3D" id="3.10.20.30">
    <property type="match status" value="1"/>
</dbReference>
<reference evidence="16 17" key="1">
    <citation type="journal article" date="2018" name="PLoS Genet.">
        <title>Population sequencing reveals clonal diversity and ancestral inbreeding in the grapevine cultivar Chardonnay.</title>
        <authorList>
            <person name="Roach M.J."/>
            <person name="Johnson D.L."/>
            <person name="Bohlmann J."/>
            <person name="van Vuuren H.J."/>
            <person name="Jones S.J."/>
            <person name="Pretorius I.S."/>
            <person name="Schmidt S.A."/>
            <person name="Borneman A.R."/>
        </authorList>
    </citation>
    <scope>NUCLEOTIDE SEQUENCE [LARGE SCALE GENOMIC DNA]</scope>
    <source>
        <strain evidence="17">cv. Chardonnay</strain>
        <tissue evidence="16">Leaf</tissue>
    </source>
</reference>
<dbReference type="InterPro" id="IPR036884">
    <property type="entry name" value="2Fe-2S-bd_dom_sf"/>
</dbReference>
<evidence type="ECO:0000256" key="3">
    <source>
        <dbReference type="ARBA" id="ARBA00006849"/>
    </source>
</evidence>
<dbReference type="InterPro" id="IPR016167">
    <property type="entry name" value="FAD-bd_PCMH_sub1"/>
</dbReference>
<dbReference type="Proteomes" id="UP000288805">
    <property type="component" value="Unassembled WGS sequence"/>
</dbReference>
<keyword evidence="10" id="KW-0408">Iron</keyword>
<dbReference type="FunFam" id="1.10.150.120:FF:000006">
    <property type="entry name" value="Aldehyde oxidase"/>
    <property type="match status" value="1"/>
</dbReference>
<evidence type="ECO:0000256" key="11">
    <source>
        <dbReference type="ARBA" id="ARBA00023014"/>
    </source>
</evidence>
<dbReference type="Gene3D" id="3.30.465.10">
    <property type="match status" value="1"/>
</dbReference>
<keyword evidence="9" id="KW-0560">Oxidoreductase</keyword>
<dbReference type="InterPro" id="IPR012675">
    <property type="entry name" value="Beta-grasp_dom_sf"/>
</dbReference>
<name>A0A438FH72_VITVI</name>
<evidence type="ECO:0000256" key="7">
    <source>
        <dbReference type="ARBA" id="ARBA00022723"/>
    </source>
</evidence>
<evidence type="ECO:0000256" key="1">
    <source>
        <dbReference type="ARBA" id="ARBA00001924"/>
    </source>
</evidence>
<keyword evidence="8" id="KW-0274">FAD</keyword>
<dbReference type="Gene3D" id="1.10.150.120">
    <property type="entry name" value="[2Fe-2S]-binding domain"/>
    <property type="match status" value="1"/>
</dbReference>
<accession>A0A438FH72</accession>
<dbReference type="InterPro" id="IPR036683">
    <property type="entry name" value="CO_DH_flav_C_dom_sf"/>
</dbReference>
<evidence type="ECO:0000259" key="14">
    <source>
        <dbReference type="PROSITE" id="PS51085"/>
    </source>
</evidence>
<comment type="caution">
    <text evidence="16">The sequence shown here is derived from an EMBL/GenBank/DDBJ whole genome shotgun (WGS) entry which is preliminary data.</text>
</comment>
<evidence type="ECO:0000256" key="13">
    <source>
        <dbReference type="ARBA" id="ARBA00034078"/>
    </source>
</evidence>
<dbReference type="PROSITE" id="PS51387">
    <property type="entry name" value="FAD_PCMH"/>
    <property type="match status" value="1"/>
</dbReference>
<keyword evidence="12" id="KW-0520">NAD</keyword>
<keyword evidence="5" id="KW-0285">Flavoprotein</keyword>
<dbReference type="AlphaFoldDB" id="A0A438FH72"/>
<dbReference type="InterPro" id="IPR002346">
    <property type="entry name" value="Mopterin_DH_FAD-bd"/>
</dbReference>
<comment type="cofactor">
    <cofactor evidence="2">
        <name>FAD</name>
        <dbReference type="ChEBI" id="CHEBI:57692"/>
    </cofactor>
</comment>
<dbReference type="CDD" id="cd00207">
    <property type="entry name" value="fer2"/>
    <property type="match status" value="1"/>
</dbReference>
<dbReference type="InterPro" id="IPR016166">
    <property type="entry name" value="FAD-bd_PCMH"/>
</dbReference>
<evidence type="ECO:0000256" key="2">
    <source>
        <dbReference type="ARBA" id="ARBA00001974"/>
    </source>
</evidence>
<evidence type="ECO:0000256" key="12">
    <source>
        <dbReference type="ARBA" id="ARBA00023027"/>
    </source>
</evidence>
<gene>
    <name evidence="16" type="primary">AAO4_0</name>
    <name evidence="16" type="ORF">CK203_102931</name>
</gene>
<evidence type="ECO:0000256" key="4">
    <source>
        <dbReference type="ARBA" id="ARBA00022505"/>
    </source>
</evidence>
<dbReference type="Gene3D" id="3.30.43.10">
    <property type="entry name" value="Uridine Diphospho-n-acetylenolpyruvylglucosamine Reductase, domain 2"/>
    <property type="match status" value="1"/>
</dbReference>
<dbReference type="FunFam" id="3.10.20.30:FF:000012">
    <property type="entry name" value="Xanthine dehydrogenase/oxidase"/>
    <property type="match status" value="1"/>
</dbReference>
<sequence>MEQSESTVNNCLVFAVNGKRFEVSTIHPSTTVLEFLRSHTPFKGPKLSCGEGGCGACVVLLSKYNPVHDQVDDCTVSSCLTLLCSVNGCSITTTEGLGNTKDGFHPIHERFSGFHASQCGFCTPGMCMSLFSALVNAEKTPRPEPPRGFSKLKVSEAETAIAGNLCRCTGYRPIADACKSFAADVDMEDLGFNSFWRKGDSKEVKLSSLPLYNHNDEICTFPQFLKNETRSTLLLDSSRYSWYNPVTIEELQSLLGFVEDGNGTRVKLVVGNTGMGYYKEVESYDKYIDLRHIPEFSTIRRDNTGISIGATITISKAIEALREYNQSGFYSEGDMVYKKIADHMEKVASGFIRNSASLGGNLVMAQRNHFPSDIATVLLAVGSTVNIMNSLKSEELTLEEFLRRPELDSKSILVGVKIPDWDRIMGISSGTEMKLLFETYRAAPRPLGNALPYLNAALMAKVSRCTTSIGIIVSNCQFAFGAYGTKHPIRATKVEEFLTGKVLSVGVLCEAVKLLRGIVVPDDGTSSPAYSTLLSPAKQLDHGKISTLLSSAKQEVELNRQYRPVGEPIAKSGAAIQASGLSPYAFGALELFPKLHVSPHQCGPCVQVCPPMHASSSMHVQPICASVCLSPPCDVHASGCLLMPLEHWSCCPCLRRPWDSPLQGLALQATSQHAIPLLLPPINHAPPCLRQPFVVAEAPCHAQFSLQCNNAGVEPPCA</sequence>